<sequence>MRLLCLSNGHGEDAIAVRICQHLQQLPSSLKIVALPIVGEGQAYIERGIPIVAPTQKMPSGGFVYMDWRQFWGDVRGGLLELLWQQFRAVKAFAKEGGAIIAVGDIVPLFFAWLSGAPYVFVGTAKSEYYLREELKTFHSFKRRWEGWSGSVYLPWERWFMSQPRCKAVFPRDSLTAQVLQQWSIPAFDMGNPMMDDLESLTPESAYLSGEKGILQGRSLSVCLLPGSRIPEAYENWQIIISAVAGIVETFRDRMVSFLAAIAPGLSLDPLQETLERQGWRLKSAQYLSAKLPISDSTALVYSQGKYQLILTQKAFADCLQAADFAIAMAGTATEQFVGLGKPAITIPGKGPQFTYAFAEAQNRLLGPSILLVETPKLVAQTLKYLLNDPDRLQLIAANGLRRMGKPGASRRIAQCLIEKLG</sequence>
<protein>
    <submittedName>
        <fullName evidence="1">Lipid-A-disaccharide synthase-related protein</fullName>
    </submittedName>
</protein>
<keyword evidence="2" id="KW-1185">Reference proteome</keyword>
<dbReference type="PANTHER" id="PTHR39517">
    <property type="entry name" value="SLL0192 PROTEIN"/>
    <property type="match status" value="1"/>
</dbReference>
<comment type="caution">
    <text evidence="1">The sequence shown here is derived from an EMBL/GenBank/DDBJ whole genome shotgun (WGS) entry which is preliminary data.</text>
</comment>
<dbReference type="PANTHER" id="PTHR39517:SF1">
    <property type="entry name" value="LIPID-A-DISACCHARIDE SYNTHASE"/>
    <property type="match status" value="1"/>
</dbReference>
<organism evidence="1 2">
    <name type="scientific">Floridaenema evergladense BLCC-F167</name>
    <dbReference type="NCBI Taxonomy" id="3153639"/>
    <lineage>
        <taxon>Bacteria</taxon>
        <taxon>Bacillati</taxon>
        <taxon>Cyanobacteriota</taxon>
        <taxon>Cyanophyceae</taxon>
        <taxon>Oscillatoriophycideae</taxon>
        <taxon>Aerosakkonematales</taxon>
        <taxon>Aerosakkonemataceae</taxon>
        <taxon>Floridanema</taxon>
        <taxon>Floridanema evergladense</taxon>
    </lineage>
</organism>
<reference evidence="1 2" key="1">
    <citation type="submission" date="2024-09" db="EMBL/GenBank/DDBJ databases">
        <title>Floridaenema gen nov. (Aerosakkonemataceae, Aerosakkonematales ord. nov., Cyanobacteria) from benthic tropical and subtropical fresh waters, with the description of four new species.</title>
        <authorList>
            <person name="Moretto J.A."/>
            <person name="Berthold D.E."/>
            <person name="Lefler F.W."/>
            <person name="Huang I.-S."/>
            <person name="Laughinghouse H. IV."/>
        </authorList>
    </citation>
    <scope>NUCLEOTIDE SEQUENCE [LARGE SCALE GENOMIC DNA]</scope>
    <source>
        <strain evidence="1 2">BLCC-F167</strain>
    </source>
</reference>
<proteinExistence type="predicted"/>
<accession>A0ABV4WHL4</accession>
<gene>
    <name evidence="1" type="ORF">ACE1CA_07185</name>
</gene>
<name>A0ABV4WHL4_9CYAN</name>
<dbReference type="SUPFAM" id="SSF53756">
    <property type="entry name" value="UDP-Glycosyltransferase/glycogen phosphorylase"/>
    <property type="match status" value="1"/>
</dbReference>
<dbReference type="InterPro" id="IPR019994">
    <property type="entry name" value="Lipid-A-disac_synthase-rel_put"/>
</dbReference>
<dbReference type="Proteomes" id="UP001576780">
    <property type="component" value="Unassembled WGS sequence"/>
</dbReference>
<evidence type="ECO:0000313" key="1">
    <source>
        <dbReference type="EMBL" id="MFB2834301.1"/>
    </source>
</evidence>
<dbReference type="RefSeq" id="WP_413276738.1">
    <property type="nucleotide sequence ID" value="NZ_JBHFNT010000059.1"/>
</dbReference>
<dbReference type="EMBL" id="JBHFNT010000059">
    <property type="protein sequence ID" value="MFB2834301.1"/>
    <property type="molecule type" value="Genomic_DNA"/>
</dbReference>
<evidence type="ECO:0000313" key="2">
    <source>
        <dbReference type="Proteomes" id="UP001576780"/>
    </source>
</evidence>
<dbReference type="NCBIfam" id="TIGR03492">
    <property type="entry name" value="lipid-A-disaccharide synthase-related protein"/>
    <property type="match status" value="1"/>
</dbReference>